<dbReference type="EMBL" id="JNBR01001843">
    <property type="protein sequence ID" value="OQR84640.1"/>
    <property type="molecule type" value="Genomic_DNA"/>
</dbReference>
<reference evidence="2 3" key="1">
    <citation type="journal article" date="2014" name="Genome Biol. Evol.">
        <title>The secreted proteins of Achlya hypogyna and Thraustotheca clavata identify the ancestral oomycete secretome and reveal gene acquisitions by horizontal gene transfer.</title>
        <authorList>
            <person name="Misner I."/>
            <person name="Blouin N."/>
            <person name="Leonard G."/>
            <person name="Richards T.A."/>
            <person name="Lane C.E."/>
        </authorList>
    </citation>
    <scope>NUCLEOTIDE SEQUENCE [LARGE SCALE GENOMIC DNA]</scope>
    <source>
        <strain evidence="2 3">ATCC 48635</strain>
    </source>
</reference>
<protein>
    <recommendedName>
        <fullName evidence="4">Transmembrane protein</fullName>
    </recommendedName>
</protein>
<comment type="caution">
    <text evidence="2">The sequence shown here is derived from an EMBL/GenBank/DDBJ whole genome shotgun (WGS) entry which is preliminary data.</text>
</comment>
<organism evidence="2 3">
    <name type="scientific">Achlya hypogyna</name>
    <name type="common">Oomycete</name>
    <name type="synonym">Protoachlya hypogyna</name>
    <dbReference type="NCBI Taxonomy" id="1202772"/>
    <lineage>
        <taxon>Eukaryota</taxon>
        <taxon>Sar</taxon>
        <taxon>Stramenopiles</taxon>
        <taxon>Oomycota</taxon>
        <taxon>Saprolegniomycetes</taxon>
        <taxon>Saprolegniales</taxon>
        <taxon>Achlyaceae</taxon>
        <taxon>Achlya</taxon>
    </lineage>
</organism>
<proteinExistence type="predicted"/>
<keyword evidence="1" id="KW-1133">Transmembrane helix</keyword>
<dbReference type="Proteomes" id="UP000243579">
    <property type="component" value="Unassembled WGS sequence"/>
</dbReference>
<evidence type="ECO:0008006" key="4">
    <source>
        <dbReference type="Google" id="ProtNLM"/>
    </source>
</evidence>
<evidence type="ECO:0000313" key="3">
    <source>
        <dbReference type="Proteomes" id="UP000243579"/>
    </source>
</evidence>
<sequence length="94" mass="10467">MGNDKRTIGKYLSNNVGWAFNFICSNILFWLAGFPAVQKYGYSSENYDAYGGIPSGGEGSGVFIVTLVLMVMNYVIFFGRMFAYLSSSEPHHED</sequence>
<evidence type="ECO:0000256" key="1">
    <source>
        <dbReference type="SAM" id="Phobius"/>
    </source>
</evidence>
<accession>A0A1V9YG19</accession>
<dbReference type="OrthoDB" id="67573at2759"/>
<feature type="transmembrane region" description="Helical" evidence="1">
    <location>
        <begin position="12"/>
        <end position="32"/>
    </location>
</feature>
<gene>
    <name evidence="2" type="ORF">ACHHYP_13136</name>
</gene>
<keyword evidence="3" id="KW-1185">Reference proteome</keyword>
<name>A0A1V9YG19_ACHHY</name>
<feature type="transmembrane region" description="Helical" evidence="1">
    <location>
        <begin position="62"/>
        <end position="83"/>
    </location>
</feature>
<keyword evidence="1" id="KW-0472">Membrane</keyword>
<keyword evidence="1" id="KW-0812">Transmembrane</keyword>
<evidence type="ECO:0000313" key="2">
    <source>
        <dbReference type="EMBL" id="OQR84640.1"/>
    </source>
</evidence>
<dbReference type="AlphaFoldDB" id="A0A1V9YG19"/>